<evidence type="ECO:0000256" key="7">
    <source>
        <dbReference type="ARBA" id="ARBA00012345"/>
    </source>
</evidence>
<dbReference type="GO" id="GO:0061929">
    <property type="term" value="F:gamma-glutamylaminecyclotransferase activity"/>
    <property type="evidence" value="ECO:0007669"/>
    <property type="project" value="UniProtKB-EC"/>
</dbReference>
<accession>A0A5E4A6X0</accession>
<evidence type="ECO:0000259" key="23">
    <source>
        <dbReference type="Pfam" id="PF06094"/>
    </source>
</evidence>
<keyword evidence="16" id="KW-0456">Lyase</keyword>
<evidence type="ECO:0000256" key="11">
    <source>
        <dbReference type="ARBA" id="ARBA00022737"/>
    </source>
</evidence>
<evidence type="ECO:0000256" key="2">
    <source>
        <dbReference type="ARBA" id="ARBA00004141"/>
    </source>
</evidence>
<feature type="transmembrane region" description="Helical" evidence="22">
    <location>
        <begin position="169"/>
        <end position="188"/>
    </location>
</feature>
<dbReference type="AlphaFoldDB" id="A0A5E4A6X0"/>
<feature type="transmembrane region" description="Helical" evidence="22">
    <location>
        <begin position="225"/>
        <end position="248"/>
    </location>
</feature>
<evidence type="ECO:0000313" key="25">
    <source>
        <dbReference type="EMBL" id="VTJ52431.1"/>
    </source>
</evidence>
<feature type="transmembrane region" description="Helical" evidence="22">
    <location>
        <begin position="20"/>
        <end position="38"/>
    </location>
</feature>
<dbReference type="InterPro" id="IPR013618">
    <property type="entry name" value="TMTC_DUF1736"/>
</dbReference>
<name>A0A5E4A6X0_MARMO</name>
<dbReference type="PANTHER" id="PTHR44227:SF3">
    <property type="entry name" value="PROTEIN O-MANNOSYL-TRANSFERASE TMTC4"/>
    <property type="match status" value="1"/>
</dbReference>
<evidence type="ECO:0000256" key="14">
    <source>
        <dbReference type="ARBA" id="ARBA00022989"/>
    </source>
</evidence>
<feature type="transmembrane region" description="Helical" evidence="22">
    <location>
        <begin position="112"/>
        <end position="132"/>
    </location>
</feature>
<dbReference type="EMBL" id="CABDUW010000018">
    <property type="protein sequence ID" value="VTJ52431.1"/>
    <property type="molecule type" value="Genomic_DNA"/>
</dbReference>
<evidence type="ECO:0000256" key="4">
    <source>
        <dbReference type="ARBA" id="ARBA00004922"/>
    </source>
</evidence>
<keyword evidence="11" id="KW-0677">Repeat</keyword>
<keyword evidence="14 22" id="KW-1133">Transmembrane helix</keyword>
<evidence type="ECO:0000256" key="19">
    <source>
        <dbReference type="ARBA" id="ARBA00078047"/>
    </source>
</evidence>
<feature type="transmembrane region" description="Helical" evidence="22">
    <location>
        <begin position="413"/>
        <end position="432"/>
    </location>
</feature>
<evidence type="ECO:0000256" key="3">
    <source>
        <dbReference type="ARBA" id="ARBA00004240"/>
    </source>
</evidence>
<comment type="catalytic activity">
    <reaction evidence="1">
        <text>epsilon-(gamma-L-glutamyl)-L-lysine = 5-oxo-L-proline + L-lysine</text>
        <dbReference type="Rhea" id="RHEA:16961"/>
        <dbReference type="ChEBI" id="CHEBI:32551"/>
        <dbReference type="ChEBI" id="CHEBI:58402"/>
        <dbReference type="ChEBI" id="CHEBI:133752"/>
        <dbReference type="EC" id="4.3.2.8"/>
    </reaction>
</comment>
<evidence type="ECO:0000256" key="20">
    <source>
        <dbReference type="ARBA" id="ARBA00079792"/>
    </source>
</evidence>
<dbReference type="SMART" id="SM00028">
    <property type="entry name" value="TPR"/>
    <property type="match status" value="7"/>
</dbReference>
<gene>
    <name evidence="25" type="ORF">MONAX_5E030538</name>
</gene>
<dbReference type="InterPro" id="IPR011990">
    <property type="entry name" value="TPR-like_helical_dom_sf"/>
</dbReference>
<dbReference type="Proteomes" id="UP000335636">
    <property type="component" value="Unassembled WGS sequence"/>
</dbReference>
<keyword evidence="10 22" id="KW-0812">Transmembrane</keyword>
<dbReference type="Gene3D" id="1.25.40.10">
    <property type="entry name" value="Tetratricopeptide repeat domain"/>
    <property type="match status" value="1"/>
</dbReference>
<comment type="pathway">
    <text evidence="4">Protein modification; protein glycosylation.</text>
</comment>
<dbReference type="Pfam" id="PF08409">
    <property type="entry name" value="TMTC_DUF1736"/>
    <property type="match status" value="1"/>
</dbReference>
<evidence type="ECO:0000256" key="13">
    <source>
        <dbReference type="ARBA" id="ARBA00022824"/>
    </source>
</evidence>
<feature type="transmembrane region" description="Helical" evidence="22">
    <location>
        <begin position="386"/>
        <end position="407"/>
    </location>
</feature>
<protein>
    <recommendedName>
        <fullName evidence="18">Gamma-glutamylaminecyclotransferase</fullName>
        <ecNumber evidence="8">2.4.1.109</ecNumber>
        <ecNumber evidence="7">4.3.2.8</ecNumber>
    </recommendedName>
    <alternativeName>
        <fullName evidence="20">AIG2-like domain-containing protein 1</fullName>
    </alternativeName>
    <alternativeName>
        <fullName evidence="19">Gamma-glutamylamine cyclotransferase</fullName>
    </alternativeName>
</protein>
<feature type="repeat" description="TPR" evidence="21">
    <location>
        <begin position="482"/>
        <end position="515"/>
    </location>
</feature>
<dbReference type="PROSITE" id="PS50005">
    <property type="entry name" value="TPR"/>
    <property type="match status" value="4"/>
</dbReference>
<keyword evidence="26" id="KW-1185">Reference proteome</keyword>
<evidence type="ECO:0000256" key="22">
    <source>
        <dbReference type="SAM" id="Phobius"/>
    </source>
</evidence>
<feature type="domain" description="Gamma-glutamylcyclotransferase AIG2-like" evidence="23">
    <location>
        <begin position="882"/>
        <end position="1003"/>
    </location>
</feature>
<sequence>MAELDTDLDHIIPSSVLPPFWAKLVVGLVSLLCFARSYDGDFVFDDSEAIVNNKDLQADTPLGDLWHHDFWGSRLSSNTSHKSYRPLTVLTFRMNYYLSGGFHPVGFHVVNILLHGGISVLMVDVFSVLFGGLQYTSKGRRVHLAPRASLLAALLFAVHPVHTECVAGVVGRADLLCTLFFLLSFLGYCKAFRESNKERAHSSTLWVLLSIVLGAVAMLCKEQGITVLGLNAVFDILVIGKFNIVEVIQKIVRRDKSLENIGLLRSGGLLFRMTLLTSGGAGVLYVRWRIMGTGPPAFTEVDNPASFADSMLVRAINYNYYYSLNAWLLLCPWWLCFDWSMGCIPLIKSVGDWRVIALAALWLCLIGLICQALCSEDSGKRRILTLGLGFLVIPFLPASNLFFRVGFVVAERVLYLPSAGYCMLLTFGFGALSRHTKKKKLIAAFVLGILFINILRCMIRSGEWRSEDQLFRSALSVCPLNAKVHYNIGKNLADKGNQTAAIRYYREAVRLNPKYVHAMNNLGNILKERNELQEAEELLSLAVQIQPDFAAAWMNLGIVQNSLKRFEAAEQSYRTAIKYRRKYPDCYYNLGRLYADLNRHVDALNAWRNATMLKPEHSLAWNNMIILLDNTGNLAQAEAVGREALELIPNDHSLMFSLANVLGKSQKYKESEALFLKAIKANPNVASYHGNLAVLYHRWGHLNLAKKHYEISLQLDPAAAGTKENYGLLRRKKINGTGNHNFESDSEKYHMLKREGERGVMKVEGRGPWEGGGEDRELCTLRCEVLGTCAQGCRPGLMKLSSVEERPINPVPQKEEAGFLEPLEGHLDLGEILFLAFKCGHGCGFSVGQAGLRSRNLVHMDLWVSAFEQTYRDSPCRQMALVFVYGTLKQGQPNHKVLLDCANGFAAFQGRGRTAKPYPLVIAGEHSIPWLLHLPGRGHSVLGEIYRVDEHMLCFLDDFEGCPDMYQRTKVQVEVLTWEGEGFPGDSVQCFLYSTATYPPEWVHLPYHESYDSEGPHGLRYNPRENR</sequence>
<dbReference type="SUPFAM" id="SSF48452">
    <property type="entry name" value="TPR-like"/>
    <property type="match status" value="1"/>
</dbReference>
<dbReference type="FunFam" id="3.10.490.10:FF:000008">
    <property type="entry name" value="Gamma-glutamylaminecyclotransferase A"/>
    <property type="match status" value="1"/>
</dbReference>
<dbReference type="Pfam" id="PF13432">
    <property type="entry name" value="TPR_16"/>
    <property type="match status" value="2"/>
</dbReference>
<comment type="function">
    <text evidence="17">Contributes to degradation of proteins cross-linked by transglutaminases by degrading the cross-link between a lysine and a glutamic acid residue. Catalyzes the formation of 5-oxo-L-proline from L-gamma-glutamyl-L-epsilon-lysine. Inactive with L-gamma-glutamyl-alpha-amino acid substrates such as L-gamma-glutamyl-L-alpha-cysteine and L-gamma-glutamyl-L-alpha-alanine.</text>
</comment>
<keyword evidence="9" id="KW-0808">Transferase</keyword>
<dbReference type="SUPFAM" id="SSF110857">
    <property type="entry name" value="Gamma-glutamyl cyclotransferase-like"/>
    <property type="match status" value="1"/>
</dbReference>
<dbReference type="GO" id="GO:0030968">
    <property type="term" value="P:endoplasmic reticulum unfolded protein response"/>
    <property type="evidence" value="ECO:0007669"/>
    <property type="project" value="TreeGrafter"/>
</dbReference>
<feature type="repeat" description="TPR" evidence="21">
    <location>
        <begin position="584"/>
        <end position="617"/>
    </location>
</feature>
<evidence type="ECO:0000256" key="18">
    <source>
        <dbReference type="ARBA" id="ARBA00071007"/>
    </source>
</evidence>
<evidence type="ECO:0000256" key="21">
    <source>
        <dbReference type="PROSITE-ProRule" id="PRU00339"/>
    </source>
</evidence>
<dbReference type="CDD" id="cd06661">
    <property type="entry name" value="GGCT_like"/>
    <property type="match status" value="1"/>
</dbReference>
<evidence type="ECO:0000256" key="17">
    <source>
        <dbReference type="ARBA" id="ARBA00059877"/>
    </source>
</evidence>
<keyword evidence="15 22" id="KW-0472">Membrane</keyword>
<evidence type="ECO:0000256" key="5">
    <source>
        <dbReference type="ARBA" id="ARBA00007882"/>
    </source>
</evidence>
<dbReference type="InterPro" id="IPR019734">
    <property type="entry name" value="TPR_rpt"/>
</dbReference>
<feature type="transmembrane region" description="Helical" evidence="22">
    <location>
        <begin position="200"/>
        <end position="219"/>
    </location>
</feature>
<evidence type="ECO:0000259" key="24">
    <source>
        <dbReference type="Pfam" id="PF08409"/>
    </source>
</evidence>
<dbReference type="GO" id="GO:0004169">
    <property type="term" value="F:dolichyl-phosphate-mannose-protein mannosyltransferase activity"/>
    <property type="evidence" value="ECO:0007669"/>
    <property type="project" value="UniProtKB-EC"/>
</dbReference>
<dbReference type="Pfam" id="PF06094">
    <property type="entry name" value="GGACT"/>
    <property type="match status" value="1"/>
</dbReference>
<dbReference type="EC" id="4.3.2.8" evidence="7"/>
<feature type="transmembrane region" description="Helical" evidence="22">
    <location>
        <begin position="441"/>
        <end position="459"/>
    </location>
</feature>
<dbReference type="Pfam" id="PF13181">
    <property type="entry name" value="TPR_8"/>
    <property type="match status" value="3"/>
</dbReference>
<evidence type="ECO:0000256" key="8">
    <source>
        <dbReference type="ARBA" id="ARBA00012839"/>
    </source>
</evidence>
<comment type="caution">
    <text evidence="25">The sequence shown here is derived from an EMBL/GenBank/DDBJ whole genome shotgun (WGS) entry which is preliminary data.</text>
</comment>
<evidence type="ECO:0000256" key="9">
    <source>
        <dbReference type="ARBA" id="ARBA00022679"/>
    </source>
</evidence>
<keyword evidence="12 21" id="KW-0802">TPR repeat</keyword>
<proteinExistence type="inferred from homology"/>
<feature type="domain" description="DUF1736" evidence="24">
    <location>
        <begin position="294"/>
        <end position="366"/>
    </location>
</feature>
<feature type="repeat" description="TPR" evidence="21">
    <location>
        <begin position="516"/>
        <end position="549"/>
    </location>
</feature>
<reference evidence="25" key="1">
    <citation type="submission" date="2019-04" db="EMBL/GenBank/DDBJ databases">
        <authorList>
            <person name="Alioto T."/>
            <person name="Alioto T."/>
        </authorList>
    </citation>
    <scope>NUCLEOTIDE SEQUENCE [LARGE SCALE GENOMIC DNA]</scope>
</reference>
<comment type="subcellular location">
    <subcellularLocation>
        <location evidence="3">Endoplasmic reticulum</location>
    </subcellularLocation>
    <subcellularLocation>
        <location evidence="2">Membrane</location>
        <topology evidence="2">Multi-pass membrane protein</topology>
    </subcellularLocation>
</comment>
<dbReference type="InterPro" id="IPR013024">
    <property type="entry name" value="GGCT-like"/>
</dbReference>
<feature type="repeat" description="TPR" evidence="21">
    <location>
        <begin position="550"/>
        <end position="583"/>
    </location>
</feature>
<dbReference type="InterPro" id="IPR052346">
    <property type="entry name" value="O-mannosyl-transferase_TMTC"/>
</dbReference>
<evidence type="ECO:0000256" key="12">
    <source>
        <dbReference type="ARBA" id="ARBA00022803"/>
    </source>
</evidence>
<organism evidence="25 26">
    <name type="scientific">Marmota monax</name>
    <name type="common">Woodchuck</name>
    <dbReference type="NCBI Taxonomy" id="9995"/>
    <lineage>
        <taxon>Eukaryota</taxon>
        <taxon>Metazoa</taxon>
        <taxon>Chordata</taxon>
        <taxon>Craniata</taxon>
        <taxon>Vertebrata</taxon>
        <taxon>Euteleostomi</taxon>
        <taxon>Mammalia</taxon>
        <taxon>Eutheria</taxon>
        <taxon>Euarchontoglires</taxon>
        <taxon>Glires</taxon>
        <taxon>Rodentia</taxon>
        <taxon>Sciuromorpha</taxon>
        <taxon>Sciuridae</taxon>
        <taxon>Xerinae</taxon>
        <taxon>Marmotini</taxon>
        <taxon>Marmota</taxon>
    </lineage>
</organism>
<dbReference type="GO" id="GO:0005783">
    <property type="term" value="C:endoplasmic reticulum"/>
    <property type="evidence" value="ECO:0007669"/>
    <property type="project" value="UniProtKB-SubCell"/>
</dbReference>
<evidence type="ECO:0000256" key="6">
    <source>
        <dbReference type="ARBA" id="ARBA00008861"/>
    </source>
</evidence>
<dbReference type="UniPathway" id="UPA00378"/>
<dbReference type="Gene3D" id="3.10.490.10">
    <property type="entry name" value="Gamma-glutamyl cyclotransferase-like"/>
    <property type="match status" value="1"/>
</dbReference>
<dbReference type="InterPro" id="IPR009288">
    <property type="entry name" value="AIG2-like_dom"/>
</dbReference>
<comment type="similarity">
    <text evidence="5">Belongs to the TMTC family.</text>
</comment>
<dbReference type="PANTHER" id="PTHR44227">
    <property type="match status" value="1"/>
</dbReference>
<dbReference type="GO" id="GO:0016020">
    <property type="term" value="C:membrane"/>
    <property type="evidence" value="ECO:0007669"/>
    <property type="project" value="UniProtKB-SubCell"/>
</dbReference>
<dbReference type="EC" id="2.4.1.109" evidence="8"/>
<comment type="similarity">
    <text evidence="6">Belongs to the gamma-glutamylcyclotransferase family.</text>
</comment>
<dbReference type="InterPro" id="IPR036568">
    <property type="entry name" value="GGCT-like_sf"/>
</dbReference>
<evidence type="ECO:0000256" key="1">
    <source>
        <dbReference type="ARBA" id="ARBA00001684"/>
    </source>
</evidence>
<evidence type="ECO:0000313" key="26">
    <source>
        <dbReference type="Proteomes" id="UP000335636"/>
    </source>
</evidence>
<keyword evidence="13" id="KW-0256">Endoplasmic reticulum</keyword>
<evidence type="ECO:0000256" key="10">
    <source>
        <dbReference type="ARBA" id="ARBA00022692"/>
    </source>
</evidence>
<evidence type="ECO:0000256" key="16">
    <source>
        <dbReference type="ARBA" id="ARBA00023239"/>
    </source>
</evidence>
<dbReference type="PROSITE" id="PS50293">
    <property type="entry name" value="TPR_REGION"/>
    <property type="match status" value="1"/>
</dbReference>
<feature type="transmembrane region" description="Helical" evidence="22">
    <location>
        <begin position="355"/>
        <end position="374"/>
    </location>
</feature>
<evidence type="ECO:0000256" key="15">
    <source>
        <dbReference type="ARBA" id="ARBA00023136"/>
    </source>
</evidence>